<dbReference type="AlphaFoldDB" id="A0A194PP32"/>
<keyword evidence="1" id="KW-1133">Transmembrane helix</keyword>
<feature type="transmembrane region" description="Helical" evidence="1">
    <location>
        <begin position="115"/>
        <end position="133"/>
    </location>
</feature>
<dbReference type="Proteomes" id="UP000053268">
    <property type="component" value="Unassembled WGS sequence"/>
</dbReference>
<accession>A0A194PP32</accession>
<evidence type="ECO:0000313" key="2">
    <source>
        <dbReference type="EMBL" id="KPI95191.1"/>
    </source>
</evidence>
<protein>
    <submittedName>
        <fullName evidence="2">Uncharacterized protein</fullName>
    </submittedName>
</protein>
<keyword evidence="1" id="KW-0472">Membrane</keyword>
<dbReference type="EMBL" id="KQ459597">
    <property type="protein sequence ID" value="KPI95191.1"/>
    <property type="molecule type" value="Genomic_DNA"/>
</dbReference>
<feature type="transmembrane region" description="Helical" evidence="1">
    <location>
        <begin position="92"/>
        <end position="109"/>
    </location>
</feature>
<keyword evidence="3" id="KW-1185">Reference proteome</keyword>
<proteinExistence type="predicted"/>
<reference evidence="2 3" key="1">
    <citation type="journal article" date="2015" name="Nat. Commun.">
        <title>Outbred genome sequencing and CRISPR/Cas9 gene editing in butterflies.</title>
        <authorList>
            <person name="Li X."/>
            <person name="Fan D."/>
            <person name="Zhang W."/>
            <person name="Liu G."/>
            <person name="Zhang L."/>
            <person name="Zhao L."/>
            <person name="Fang X."/>
            <person name="Chen L."/>
            <person name="Dong Y."/>
            <person name="Chen Y."/>
            <person name="Ding Y."/>
            <person name="Zhao R."/>
            <person name="Feng M."/>
            <person name="Zhu Y."/>
            <person name="Feng Y."/>
            <person name="Jiang X."/>
            <person name="Zhu D."/>
            <person name="Xiang H."/>
            <person name="Feng X."/>
            <person name="Li S."/>
            <person name="Wang J."/>
            <person name="Zhang G."/>
            <person name="Kronforst M.R."/>
            <person name="Wang W."/>
        </authorList>
    </citation>
    <scope>NUCLEOTIDE SEQUENCE [LARGE SCALE GENOMIC DNA]</scope>
    <source>
        <strain evidence="2">Ya'a_city_454_Px</strain>
        <tissue evidence="2">Whole body</tissue>
    </source>
</reference>
<gene>
    <name evidence="2" type="ORF">RR46_12195</name>
</gene>
<sequence>MAKIEKAQRITVYSLSMLRDRRCLKRSLLLSLITSAHILNSVSEGNYIMDPWEKSFVGRTLSMSQASCNQYASESKKAVELFRSWLQTHEEAQIMVGSVLIVFGLWWLARTLFALVVNLLCPLLFVLLAVICVPQLRVSLLGQNYPIVANLLRSILLKMADSLNTAA</sequence>
<evidence type="ECO:0000313" key="3">
    <source>
        <dbReference type="Proteomes" id="UP000053268"/>
    </source>
</evidence>
<evidence type="ECO:0000256" key="1">
    <source>
        <dbReference type="SAM" id="Phobius"/>
    </source>
</evidence>
<organism evidence="2 3">
    <name type="scientific">Papilio xuthus</name>
    <name type="common">Asian swallowtail butterfly</name>
    <dbReference type="NCBI Taxonomy" id="66420"/>
    <lineage>
        <taxon>Eukaryota</taxon>
        <taxon>Metazoa</taxon>
        <taxon>Ecdysozoa</taxon>
        <taxon>Arthropoda</taxon>
        <taxon>Hexapoda</taxon>
        <taxon>Insecta</taxon>
        <taxon>Pterygota</taxon>
        <taxon>Neoptera</taxon>
        <taxon>Endopterygota</taxon>
        <taxon>Lepidoptera</taxon>
        <taxon>Glossata</taxon>
        <taxon>Ditrysia</taxon>
        <taxon>Papilionoidea</taxon>
        <taxon>Papilionidae</taxon>
        <taxon>Papilioninae</taxon>
        <taxon>Papilio</taxon>
    </lineage>
</organism>
<keyword evidence="1" id="KW-0812">Transmembrane</keyword>
<name>A0A194PP32_PAPXU</name>